<dbReference type="KEGG" id="aman:B6F84_07890"/>
<dbReference type="EMBL" id="CP020477">
    <property type="protein sequence ID" value="ARM75955.1"/>
    <property type="molecule type" value="Genomic_DNA"/>
</dbReference>
<keyword evidence="3" id="KW-1185">Reference proteome</keyword>
<keyword evidence="1" id="KW-1133">Transmembrane helix</keyword>
<dbReference type="AlphaFoldDB" id="A0A1W6K0D9"/>
<evidence type="ECO:0000313" key="3">
    <source>
        <dbReference type="Proteomes" id="UP000193404"/>
    </source>
</evidence>
<dbReference type="OrthoDB" id="42634at2157"/>
<keyword evidence="1" id="KW-0472">Membrane</keyword>
<dbReference type="RefSeq" id="WP_148691735.1">
    <property type="nucleotide sequence ID" value="NZ_CP020477.1"/>
</dbReference>
<reference evidence="2 3" key="1">
    <citation type="submission" date="2017-03" db="EMBL/GenBank/DDBJ databases">
        <title>Sulfur activation and transportation mechanism of thermophilic Archaea Acidianus manzaensis YN-25.</title>
        <authorList>
            <person name="Ma Y."/>
            <person name="Yang Y."/>
            <person name="Xia J."/>
        </authorList>
    </citation>
    <scope>NUCLEOTIDE SEQUENCE [LARGE SCALE GENOMIC DNA]</scope>
    <source>
        <strain evidence="2 3">YN-25</strain>
    </source>
</reference>
<dbReference type="GeneID" id="41590829"/>
<gene>
    <name evidence="2" type="ORF">B6F84_07890</name>
</gene>
<name>A0A1W6K0D9_9CREN</name>
<protein>
    <recommendedName>
        <fullName evidence="4">Conjugative plasmid protein (PARN3)</fullName>
    </recommendedName>
</protein>
<keyword evidence="1" id="KW-0812">Transmembrane</keyword>
<proteinExistence type="predicted"/>
<accession>A0A1W6K0D9</accession>
<organism evidence="2 3">
    <name type="scientific">Acidianus manzaensis</name>
    <dbReference type="NCBI Taxonomy" id="282676"/>
    <lineage>
        <taxon>Archaea</taxon>
        <taxon>Thermoproteota</taxon>
        <taxon>Thermoprotei</taxon>
        <taxon>Sulfolobales</taxon>
        <taxon>Sulfolobaceae</taxon>
        <taxon>Acidianus</taxon>
    </lineage>
</organism>
<feature type="transmembrane region" description="Helical" evidence="1">
    <location>
        <begin position="57"/>
        <end position="85"/>
    </location>
</feature>
<evidence type="ECO:0000313" key="2">
    <source>
        <dbReference type="EMBL" id="ARM75955.1"/>
    </source>
</evidence>
<feature type="transmembrane region" description="Helical" evidence="1">
    <location>
        <begin position="91"/>
        <end position="113"/>
    </location>
</feature>
<dbReference type="Proteomes" id="UP000193404">
    <property type="component" value="Chromosome"/>
</dbReference>
<evidence type="ECO:0008006" key="4">
    <source>
        <dbReference type="Google" id="ProtNLM"/>
    </source>
</evidence>
<sequence>MIRQFNLKSGEIIPINDLVHYRQLISSKGIAVIRGLYFAAPDGIYIAKNRGKRAGKVFGEIGGVFAILFLLIAVAFGFFTIGVYWISDVPLYAKIFGSVIGIAISAAAIYGIIKIAKKMIKIAREPDIIEGELVAPWSMIKNIVVTDVTTENTNPTLAGAINPRLMDVGMFRVLLFNGGEIDIWPVFDPYNKLNYIKNKFNLAFY</sequence>
<evidence type="ECO:0000256" key="1">
    <source>
        <dbReference type="SAM" id="Phobius"/>
    </source>
</evidence>